<name>A0ABY6QVL9_9ACTN</name>
<feature type="compositionally biased region" description="Basic and acidic residues" evidence="1">
    <location>
        <begin position="17"/>
        <end position="27"/>
    </location>
</feature>
<gene>
    <name evidence="2" type="ORF">LDH80_08320</name>
</gene>
<dbReference type="RefSeq" id="WP_190105116.1">
    <property type="nucleotide sequence ID" value="NZ_BMUH01000010.1"/>
</dbReference>
<sequence length="63" mass="6947">MPVDPYAVLQALLRAEASRARRTERTAPEPGTPAPARTSEPPARTPEPLAHREDGVRREGPRH</sequence>
<dbReference type="Proteomes" id="UP001164506">
    <property type="component" value="Chromosome"/>
</dbReference>
<evidence type="ECO:0000256" key="1">
    <source>
        <dbReference type="SAM" id="MobiDB-lite"/>
    </source>
</evidence>
<organism evidence="2 3">
    <name type="scientific">Streptomyces tanashiensis</name>
    <dbReference type="NCBI Taxonomy" id="67367"/>
    <lineage>
        <taxon>Bacteria</taxon>
        <taxon>Bacillati</taxon>
        <taxon>Actinomycetota</taxon>
        <taxon>Actinomycetes</taxon>
        <taxon>Kitasatosporales</taxon>
        <taxon>Streptomycetaceae</taxon>
        <taxon>Streptomyces</taxon>
    </lineage>
</organism>
<feature type="compositionally biased region" description="Basic and acidic residues" evidence="1">
    <location>
        <begin position="49"/>
        <end position="63"/>
    </location>
</feature>
<reference evidence="2" key="1">
    <citation type="submission" date="2021-09" db="EMBL/GenBank/DDBJ databases">
        <title>Complete genome sequence and metabolic characterization of Streptomyces tanashiensis DSM 731 the producer of antibacterial Kalafungin and diverse secondary metabolites.</title>
        <authorList>
            <person name="Abbasi M.N."/>
            <person name="Anwar M.N."/>
            <person name="Alam K."/>
            <person name="Shoaib M."/>
            <person name="Lin Z."/>
            <person name="Hayat M."/>
            <person name="Ali M.I."/>
            <person name="Malik H.M.T."/>
            <person name="Ahmed I."/>
            <person name="Li A."/>
            <person name="Hailong Wang H."/>
            <person name="Zhang Y."/>
        </authorList>
    </citation>
    <scope>NUCLEOTIDE SEQUENCE</scope>
    <source>
        <strain evidence="2">Kala</strain>
    </source>
</reference>
<keyword evidence="3" id="KW-1185">Reference proteome</keyword>
<feature type="region of interest" description="Disordered" evidence="1">
    <location>
        <begin position="17"/>
        <end position="63"/>
    </location>
</feature>
<dbReference type="EMBL" id="CP084204">
    <property type="protein sequence ID" value="UZX20712.1"/>
    <property type="molecule type" value="Genomic_DNA"/>
</dbReference>
<dbReference type="GeneID" id="95599441"/>
<evidence type="ECO:0000313" key="3">
    <source>
        <dbReference type="Proteomes" id="UP001164506"/>
    </source>
</evidence>
<evidence type="ECO:0000313" key="2">
    <source>
        <dbReference type="EMBL" id="UZX20712.1"/>
    </source>
</evidence>
<protein>
    <submittedName>
        <fullName evidence="2">Uncharacterized protein</fullName>
    </submittedName>
</protein>
<proteinExistence type="predicted"/>
<accession>A0ABY6QVL9</accession>